<keyword evidence="3" id="KW-1185">Reference proteome</keyword>
<reference evidence="2" key="1">
    <citation type="journal article" date="2022" name="Int. J. Mol. Sci.">
        <title>Draft Genome of Tanacetum Coccineum: Genomic Comparison of Closely Related Tanacetum-Family Plants.</title>
        <authorList>
            <person name="Yamashiro T."/>
            <person name="Shiraishi A."/>
            <person name="Nakayama K."/>
            <person name="Satake H."/>
        </authorList>
    </citation>
    <scope>NUCLEOTIDE SEQUENCE</scope>
</reference>
<dbReference type="Proteomes" id="UP001151760">
    <property type="component" value="Unassembled WGS sequence"/>
</dbReference>
<gene>
    <name evidence="2" type="ORF">Tco_0922925</name>
</gene>
<evidence type="ECO:0000313" key="3">
    <source>
        <dbReference type="Proteomes" id="UP001151760"/>
    </source>
</evidence>
<protein>
    <submittedName>
        <fullName evidence="2">Uncharacterized protein</fullName>
    </submittedName>
</protein>
<name>A0ABQ5D2U5_9ASTR</name>
<organism evidence="2 3">
    <name type="scientific">Tanacetum coccineum</name>
    <dbReference type="NCBI Taxonomy" id="301880"/>
    <lineage>
        <taxon>Eukaryota</taxon>
        <taxon>Viridiplantae</taxon>
        <taxon>Streptophyta</taxon>
        <taxon>Embryophyta</taxon>
        <taxon>Tracheophyta</taxon>
        <taxon>Spermatophyta</taxon>
        <taxon>Magnoliopsida</taxon>
        <taxon>eudicotyledons</taxon>
        <taxon>Gunneridae</taxon>
        <taxon>Pentapetalae</taxon>
        <taxon>asterids</taxon>
        <taxon>campanulids</taxon>
        <taxon>Asterales</taxon>
        <taxon>Asteraceae</taxon>
        <taxon>Asteroideae</taxon>
        <taxon>Anthemideae</taxon>
        <taxon>Anthemidinae</taxon>
        <taxon>Tanacetum</taxon>
    </lineage>
</organism>
<comment type="caution">
    <text evidence="2">The sequence shown here is derived from an EMBL/GenBank/DDBJ whole genome shotgun (WGS) entry which is preliminary data.</text>
</comment>
<reference evidence="2" key="2">
    <citation type="submission" date="2022-01" db="EMBL/GenBank/DDBJ databases">
        <authorList>
            <person name="Yamashiro T."/>
            <person name="Shiraishi A."/>
            <person name="Satake H."/>
            <person name="Nakayama K."/>
        </authorList>
    </citation>
    <scope>NUCLEOTIDE SEQUENCE</scope>
</reference>
<evidence type="ECO:0000313" key="2">
    <source>
        <dbReference type="EMBL" id="GJT32506.1"/>
    </source>
</evidence>
<sequence length="353" mass="39952">MPAHSATQYWQPDTSSQPGSYYSFGQVPFHMGRQNLQTTIETHDDVDGIFYQNILNRGRREQFPSKYKLTPFMEQPPTTTLPKERVNKTKNKGTKANLSPLNLGGAFEDDNVEENIVVRRGNYINLLAFLNDPHQVYLDCYMKGYIVPVSFWHQLVPQICMPDMHRLPHDTPIGWLSGEHMNSWMELLIRRRAADAKWTVAYTSTINRGCINETRPPHNFQYSYNDGLGIDVPQQTKPSQTCGVSHVGYPYCLCAEIKPVVRGTVPDRSFRVTFKSPRAFGEQDLMIATTCSSFLFKKVVDVSKIQYTVPPMHSQCGLGMETSELCQSAFGICKGETGPWHAAIALQFGKDSL</sequence>
<feature type="region of interest" description="Disordered" evidence="1">
    <location>
        <begin position="72"/>
        <end position="97"/>
    </location>
</feature>
<proteinExistence type="predicted"/>
<dbReference type="EMBL" id="BQNB010014798">
    <property type="protein sequence ID" value="GJT32506.1"/>
    <property type="molecule type" value="Genomic_DNA"/>
</dbReference>
<evidence type="ECO:0000256" key="1">
    <source>
        <dbReference type="SAM" id="MobiDB-lite"/>
    </source>
</evidence>
<accession>A0ABQ5D2U5</accession>